<keyword evidence="3 4" id="KW-0408">Iron</keyword>
<evidence type="ECO:0000313" key="7">
    <source>
        <dbReference type="EMBL" id="MBN1571898.1"/>
    </source>
</evidence>
<proteinExistence type="predicted"/>
<evidence type="ECO:0000256" key="2">
    <source>
        <dbReference type="ARBA" id="ARBA00022723"/>
    </source>
</evidence>
<reference evidence="7" key="1">
    <citation type="journal article" date="2021" name="Environ. Microbiol.">
        <title>Genomic characterization of three novel Desulfobacterota classes expand the metabolic and phylogenetic diversity of the phylum.</title>
        <authorList>
            <person name="Murphy C.L."/>
            <person name="Biggerstaff J."/>
            <person name="Eichhorn A."/>
            <person name="Ewing E."/>
            <person name="Shahan R."/>
            <person name="Soriano D."/>
            <person name="Stewart S."/>
            <person name="VanMol K."/>
            <person name="Walker R."/>
            <person name="Walters P."/>
            <person name="Elshahed M.S."/>
            <person name="Youssef N.H."/>
        </authorList>
    </citation>
    <scope>NUCLEOTIDE SEQUENCE</scope>
    <source>
        <strain evidence="7">Zod_Metabat.24</strain>
    </source>
</reference>
<comment type="caution">
    <text evidence="7">The sequence shown here is derived from an EMBL/GenBank/DDBJ whole genome shotgun (WGS) entry which is preliminary data.</text>
</comment>
<gene>
    <name evidence="7" type="ORF">JW984_01740</name>
</gene>
<keyword evidence="5" id="KW-0812">Transmembrane</keyword>
<dbReference type="Gene3D" id="1.10.760.10">
    <property type="entry name" value="Cytochrome c-like domain"/>
    <property type="match status" value="1"/>
</dbReference>
<keyword evidence="2 4" id="KW-0479">Metal-binding</keyword>
<dbReference type="EMBL" id="JAFGIX010000009">
    <property type="protein sequence ID" value="MBN1571898.1"/>
    <property type="molecule type" value="Genomic_DNA"/>
</dbReference>
<feature type="domain" description="Cytochrome c" evidence="6">
    <location>
        <begin position="45"/>
        <end position="159"/>
    </location>
</feature>
<dbReference type="PROSITE" id="PS51007">
    <property type="entry name" value="CYTC"/>
    <property type="match status" value="1"/>
</dbReference>
<sequence length="159" mass="17335">MEKRRLLIYTFTMLLILSVLVVFVVSKRRPTVDKNTPLPAIKKEIDLANGAAIYNTGKDIGGKMIPISGGPSWFILEGGGCGVCHGANGKGKKEMKDLKLSPPDIKKSITGLRGMSEGELENLLKWGITEDGGTLSWEMPRFSIPIGDLKDLMGYIDTL</sequence>
<dbReference type="Proteomes" id="UP000809273">
    <property type="component" value="Unassembled WGS sequence"/>
</dbReference>
<dbReference type="AlphaFoldDB" id="A0A9D8KC23"/>
<dbReference type="GO" id="GO:0046872">
    <property type="term" value="F:metal ion binding"/>
    <property type="evidence" value="ECO:0007669"/>
    <property type="project" value="UniProtKB-KW"/>
</dbReference>
<evidence type="ECO:0000256" key="5">
    <source>
        <dbReference type="SAM" id="Phobius"/>
    </source>
</evidence>
<organism evidence="7 8">
    <name type="scientific">Candidatus Zymogenus saltonus</name>
    <dbReference type="NCBI Taxonomy" id="2844893"/>
    <lineage>
        <taxon>Bacteria</taxon>
        <taxon>Deltaproteobacteria</taxon>
        <taxon>Candidatus Zymogenia</taxon>
        <taxon>Candidatus Zymogeniales</taxon>
        <taxon>Candidatus Zymogenaceae</taxon>
        <taxon>Candidatus Zymogenus</taxon>
    </lineage>
</organism>
<evidence type="ECO:0000256" key="4">
    <source>
        <dbReference type="PROSITE-ProRule" id="PRU00433"/>
    </source>
</evidence>
<name>A0A9D8KC23_9DELT</name>
<dbReference type="GO" id="GO:0009055">
    <property type="term" value="F:electron transfer activity"/>
    <property type="evidence" value="ECO:0007669"/>
    <property type="project" value="InterPro"/>
</dbReference>
<dbReference type="InterPro" id="IPR036909">
    <property type="entry name" value="Cyt_c-like_dom_sf"/>
</dbReference>
<reference evidence="7" key="2">
    <citation type="submission" date="2021-01" db="EMBL/GenBank/DDBJ databases">
        <authorList>
            <person name="Hahn C.R."/>
            <person name="Youssef N.H."/>
            <person name="Elshahed M."/>
        </authorList>
    </citation>
    <scope>NUCLEOTIDE SEQUENCE</scope>
    <source>
        <strain evidence="7">Zod_Metabat.24</strain>
    </source>
</reference>
<evidence type="ECO:0000313" key="8">
    <source>
        <dbReference type="Proteomes" id="UP000809273"/>
    </source>
</evidence>
<keyword evidence="5" id="KW-1133">Transmembrane helix</keyword>
<dbReference type="SUPFAM" id="SSF46626">
    <property type="entry name" value="Cytochrome c"/>
    <property type="match status" value="1"/>
</dbReference>
<keyword evidence="5" id="KW-0472">Membrane</keyword>
<dbReference type="GO" id="GO:0020037">
    <property type="term" value="F:heme binding"/>
    <property type="evidence" value="ECO:0007669"/>
    <property type="project" value="InterPro"/>
</dbReference>
<evidence type="ECO:0000256" key="1">
    <source>
        <dbReference type="ARBA" id="ARBA00022617"/>
    </source>
</evidence>
<protein>
    <submittedName>
        <fullName evidence="7">Cytochrome c</fullName>
    </submittedName>
</protein>
<evidence type="ECO:0000259" key="6">
    <source>
        <dbReference type="PROSITE" id="PS51007"/>
    </source>
</evidence>
<accession>A0A9D8KC23</accession>
<keyword evidence="1 4" id="KW-0349">Heme</keyword>
<feature type="transmembrane region" description="Helical" evidence="5">
    <location>
        <begin position="6"/>
        <end position="25"/>
    </location>
</feature>
<evidence type="ECO:0000256" key="3">
    <source>
        <dbReference type="ARBA" id="ARBA00023004"/>
    </source>
</evidence>
<dbReference type="InterPro" id="IPR009056">
    <property type="entry name" value="Cyt_c-like_dom"/>
</dbReference>